<dbReference type="GO" id="GO:0009306">
    <property type="term" value="P:protein secretion"/>
    <property type="evidence" value="ECO:0007669"/>
    <property type="project" value="InterPro"/>
</dbReference>
<keyword evidence="2" id="KW-1185">Reference proteome</keyword>
<dbReference type="RefSeq" id="WP_109591790.1">
    <property type="nucleotide sequence ID" value="NZ_BONA01000025.1"/>
</dbReference>
<dbReference type="OrthoDB" id="3402696at2"/>
<sequence>MSTGMRFPAEAVRRHADTVDGTVEQMALARSAVREVSMDRQAYGELCQFLPGLLDPLFNGAVDVVNGAVDALSETAHRLRATAATIEETDADSARRITGAQP</sequence>
<name>A0A316FMZ1_9ACTN</name>
<dbReference type="InterPro" id="IPR022536">
    <property type="entry name" value="EspC"/>
</dbReference>
<evidence type="ECO:0000313" key="1">
    <source>
        <dbReference type="EMBL" id="PWK49482.1"/>
    </source>
</evidence>
<dbReference type="Pfam" id="PF10824">
    <property type="entry name" value="T7SS_ESX_EspC"/>
    <property type="match status" value="1"/>
</dbReference>
<proteinExistence type="predicted"/>
<evidence type="ECO:0000313" key="2">
    <source>
        <dbReference type="Proteomes" id="UP000245697"/>
    </source>
</evidence>
<dbReference type="EMBL" id="QGGR01000004">
    <property type="protein sequence ID" value="PWK49482.1"/>
    <property type="molecule type" value="Genomic_DNA"/>
</dbReference>
<comment type="caution">
    <text evidence="1">The sequence shown here is derived from an EMBL/GenBank/DDBJ whole genome shotgun (WGS) entry which is preliminary data.</text>
</comment>
<dbReference type="AlphaFoldDB" id="A0A316FMZ1"/>
<protein>
    <submittedName>
        <fullName evidence="1">Excreted virulence factor EspC (Type VII ESX diderm)</fullName>
    </submittedName>
</protein>
<accession>A0A316FMZ1</accession>
<reference evidence="1 2" key="1">
    <citation type="submission" date="2018-05" db="EMBL/GenBank/DDBJ databases">
        <title>Genomic Encyclopedia of Archaeal and Bacterial Type Strains, Phase II (KMG-II): from individual species to whole genera.</title>
        <authorList>
            <person name="Goeker M."/>
        </authorList>
    </citation>
    <scope>NUCLEOTIDE SEQUENCE [LARGE SCALE GENOMIC DNA]</scope>
    <source>
        <strain evidence="1 2">DSM 45184</strain>
    </source>
</reference>
<organism evidence="1 2">
    <name type="scientific">Actinoplanes xinjiangensis</name>
    <dbReference type="NCBI Taxonomy" id="512350"/>
    <lineage>
        <taxon>Bacteria</taxon>
        <taxon>Bacillati</taxon>
        <taxon>Actinomycetota</taxon>
        <taxon>Actinomycetes</taxon>
        <taxon>Micromonosporales</taxon>
        <taxon>Micromonosporaceae</taxon>
        <taxon>Actinoplanes</taxon>
    </lineage>
</organism>
<dbReference type="Proteomes" id="UP000245697">
    <property type="component" value="Unassembled WGS sequence"/>
</dbReference>
<gene>
    <name evidence="1" type="ORF">BC793_104155</name>
</gene>